<dbReference type="AlphaFoldDB" id="A3XLE2"/>
<dbReference type="Gene3D" id="2.180.10.10">
    <property type="entry name" value="RHS repeat-associated core"/>
    <property type="match status" value="1"/>
</dbReference>
<dbReference type="Proteomes" id="UP000001601">
    <property type="component" value="Unassembled WGS sequence"/>
</dbReference>
<gene>
    <name evidence="1" type="ORF">MED217_12284</name>
</gene>
<proteinExistence type="predicted"/>
<dbReference type="RefSeq" id="WP_009780813.1">
    <property type="nucleotide sequence ID" value="NZ_CH672395.1"/>
</dbReference>
<dbReference type="OrthoDB" id="1046747at2"/>
<sequence>MNIKIKTFLLSCIFVWSCTNTETPEKQNKKTDLQLLALQAQVKTITSFTIQPANPEATQMLEPVKTRHMEFNEAGYLTLSHEFRGNPTPFATNDYTYNAKGLVAARKETRHYNEPITTNYAYAYNEVDSLTQMEVDNGFNQWTYYTQRDAKNRPILKQVIQADTVASLHKMTYDTQGNLTREESYYTETHPDKFISRTFNENGQKVKEVITDFKDTGDTLHYTNHFFYKDDQLSREERNKTSDSVFTEITYTYHPNGKLQQEIIMPKGAENYAIIIQKYNTHGDITYHASNFNSDPKKDIFTTQYTYDTHENWTEKTNYKNDTIVSKTTRDITYYE</sequence>
<dbReference type="EMBL" id="AANC01000004">
    <property type="protein sequence ID" value="EAQ49634.1"/>
    <property type="molecule type" value="Genomic_DNA"/>
</dbReference>
<keyword evidence="2" id="KW-1185">Reference proteome</keyword>
<protein>
    <submittedName>
        <fullName evidence="1">Uncharacterized protein</fullName>
    </submittedName>
</protein>
<evidence type="ECO:0000313" key="1">
    <source>
        <dbReference type="EMBL" id="EAQ49634.1"/>
    </source>
</evidence>
<name>A3XLE2_LEEBM</name>
<organism evidence="1 2">
    <name type="scientific">Leeuwenhoekiella blandensis (strain CECT 7118 / CCUG 51940 / KCTC 22103 / MED217)</name>
    <name type="common">Flavobacterium sp. (strain MED217)</name>
    <dbReference type="NCBI Taxonomy" id="398720"/>
    <lineage>
        <taxon>Bacteria</taxon>
        <taxon>Pseudomonadati</taxon>
        <taxon>Bacteroidota</taxon>
        <taxon>Flavobacteriia</taxon>
        <taxon>Flavobacteriales</taxon>
        <taxon>Flavobacteriaceae</taxon>
        <taxon>Leeuwenhoekiella</taxon>
    </lineage>
</organism>
<accession>A3XLE2</accession>
<dbReference type="STRING" id="398720.MED217_12284"/>
<dbReference type="HOGENOM" id="CLU_825829_0_0_10"/>
<reference evidence="1 2" key="1">
    <citation type="journal article" date="2007" name="Nature">
        <title>Light stimulates growth of proteorhodopsin-containing marine Flavobacteria.</title>
        <authorList>
            <person name="Gomez-Consarnau L."/>
            <person name="Gonzalez J.M."/>
            <person name="Coll-Llado M."/>
            <person name="Gourdon P."/>
            <person name="Pascher T."/>
            <person name="Neutze R."/>
            <person name="Pedros-Alio C."/>
            <person name="Pinhassi J."/>
        </authorList>
    </citation>
    <scope>NUCLEOTIDE SEQUENCE [LARGE SCALE GENOMIC DNA]</scope>
    <source>
        <strain evidence="1 2">MED217</strain>
    </source>
</reference>
<evidence type="ECO:0000313" key="2">
    <source>
        <dbReference type="Proteomes" id="UP000001601"/>
    </source>
</evidence>
<comment type="caution">
    <text evidence="1">The sequence shown here is derived from an EMBL/GenBank/DDBJ whole genome shotgun (WGS) entry which is preliminary data.</text>
</comment>
<dbReference type="eggNOG" id="COG3209">
    <property type="taxonomic scope" value="Bacteria"/>
</dbReference>